<sequence length="57" mass="5696">MKLSWYILSKGNTTSVSMTGAVDGVTSGKSVGKVGKSVAVSMSEAESILSRTGVSGA</sequence>
<proteinExistence type="predicted"/>
<dbReference type="EMBL" id="QGKW02002005">
    <property type="protein sequence ID" value="KAF2544659.1"/>
    <property type="molecule type" value="Genomic_DNA"/>
</dbReference>
<evidence type="ECO:0000313" key="1">
    <source>
        <dbReference type="EMBL" id="KAF2544659.1"/>
    </source>
</evidence>
<reference evidence="1" key="1">
    <citation type="submission" date="2019-12" db="EMBL/GenBank/DDBJ databases">
        <title>Genome sequencing and annotation of Brassica cretica.</title>
        <authorList>
            <person name="Studholme D.J."/>
            <person name="Sarris P.F."/>
        </authorList>
    </citation>
    <scope>NUCLEOTIDE SEQUENCE</scope>
    <source>
        <strain evidence="1">PFS-001/15</strain>
        <tissue evidence="1">Leaf</tissue>
    </source>
</reference>
<dbReference type="Proteomes" id="UP000712281">
    <property type="component" value="Unassembled WGS sequence"/>
</dbReference>
<protein>
    <submittedName>
        <fullName evidence="1">Uncharacterized protein</fullName>
    </submittedName>
</protein>
<organism evidence="1 2">
    <name type="scientific">Brassica cretica</name>
    <name type="common">Mustard</name>
    <dbReference type="NCBI Taxonomy" id="69181"/>
    <lineage>
        <taxon>Eukaryota</taxon>
        <taxon>Viridiplantae</taxon>
        <taxon>Streptophyta</taxon>
        <taxon>Embryophyta</taxon>
        <taxon>Tracheophyta</taxon>
        <taxon>Spermatophyta</taxon>
        <taxon>Magnoliopsida</taxon>
        <taxon>eudicotyledons</taxon>
        <taxon>Gunneridae</taxon>
        <taxon>Pentapetalae</taxon>
        <taxon>rosids</taxon>
        <taxon>malvids</taxon>
        <taxon>Brassicales</taxon>
        <taxon>Brassicaceae</taxon>
        <taxon>Brassiceae</taxon>
        <taxon>Brassica</taxon>
    </lineage>
</organism>
<comment type="caution">
    <text evidence="1">The sequence shown here is derived from an EMBL/GenBank/DDBJ whole genome shotgun (WGS) entry which is preliminary data.</text>
</comment>
<name>A0A8S9GGX5_BRACR</name>
<evidence type="ECO:0000313" key="2">
    <source>
        <dbReference type="Proteomes" id="UP000712281"/>
    </source>
</evidence>
<dbReference type="AlphaFoldDB" id="A0A8S9GGX5"/>
<gene>
    <name evidence="1" type="ORF">F2Q68_00032244</name>
</gene>
<accession>A0A8S9GGX5</accession>